<feature type="compositionally biased region" description="Basic residues" evidence="2">
    <location>
        <begin position="161"/>
        <end position="175"/>
    </location>
</feature>
<organism evidence="3 4">
    <name type="scientific">Plasmodium vivax</name>
    <name type="common">malaria parasite P. vivax</name>
    <dbReference type="NCBI Taxonomy" id="5855"/>
    <lineage>
        <taxon>Eukaryota</taxon>
        <taxon>Sar</taxon>
        <taxon>Alveolata</taxon>
        <taxon>Apicomplexa</taxon>
        <taxon>Aconoidasida</taxon>
        <taxon>Haemosporida</taxon>
        <taxon>Plasmodiidae</taxon>
        <taxon>Plasmodium</taxon>
        <taxon>Plasmodium (Plasmodium)</taxon>
    </lineage>
</organism>
<feature type="region of interest" description="Disordered" evidence="2">
    <location>
        <begin position="417"/>
        <end position="440"/>
    </location>
</feature>
<protein>
    <recommendedName>
        <fullName evidence="5">Protein LTV1 homolog</fullName>
    </recommendedName>
</protein>
<feature type="region of interest" description="Disordered" evidence="2">
    <location>
        <begin position="515"/>
        <end position="597"/>
    </location>
</feature>
<feature type="region of interest" description="Disordered" evidence="2">
    <location>
        <begin position="96"/>
        <end position="137"/>
    </location>
</feature>
<dbReference type="Proteomes" id="UP000196402">
    <property type="component" value="Chromosome 4"/>
</dbReference>
<feature type="compositionally biased region" description="Basic and acidic residues" evidence="2">
    <location>
        <begin position="547"/>
        <end position="562"/>
    </location>
</feature>
<proteinExistence type="inferred from homology"/>
<dbReference type="GO" id="GO:0030688">
    <property type="term" value="C:preribosome, small subunit precursor"/>
    <property type="evidence" value="ECO:0007669"/>
    <property type="project" value="TreeGrafter"/>
</dbReference>
<name>A0A1G4GSN0_PLAVI</name>
<feature type="region of interest" description="Disordered" evidence="2">
    <location>
        <begin position="458"/>
        <end position="500"/>
    </location>
</feature>
<feature type="compositionally biased region" description="Basic and acidic residues" evidence="2">
    <location>
        <begin position="466"/>
        <end position="479"/>
    </location>
</feature>
<gene>
    <name evidence="3" type="ORF">PVT01_040012900</name>
</gene>
<dbReference type="EMBL" id="LT615242">
    <property type="protein sequence ID" value="SCO65610.1"/>
    <property type="molecule type" value="Genomic_DNA"/>
</dbReference>
<dbReference type="AlphaFoldDB" id="A0A1G4GSN0"/>
<evidence type="ECO:0000313" key="3">
    <source>
        <dbReference type="EMBL" id="SCO65610.1"/>
    </source>
</evidence>
<dbReference type="InterPro" id="IPR007307">
    <property type="entry name" value="Ltv1"/>
</dbReference>
<dbReference type="PANTHER" id="PTHR21531">
    <property type="entry name" value="LOW-TEMPERATURE VIABILITY PROTEIN LTV1-RELATED"/>
    <property type="match status" value="1"/>
</dbReference>
<comment type="similarity">
    <text evidence="1">Belongs to the LTV1 family.</text>
</comment>
<dbReference type="VEuPathDB" id="PlasmoDB:PVPAM_040021200"/>
<dbReference type="VEuPathDB" id="PlasmoDB:PVX_002815"/>
<dbReference type="GO" id="GO:0000056">
    <property type="term" value="P:ribosomal small subunit export from nucleus"/>
    <property type="evidence" value="ECO:0007669"/>
    <property type="project" value="TreeGrafter"/>
</dbReference>
<evidence type="ECO:0000256" key="1">
    <source>
        <dbReference type="ARBA" id="ARBA00009078"/>
    </source>
</evidence>
<dbReference type="GO" id="GO:0042274">
    <property type="term" value="P:ribosomal small subunit biogenesis"/>
    <property type="evidence" value="ECO:0007669"/>
    <property type="project" value="InterPro"/>
</dbReference>
<dbReference type="PANTHER" id="PTHR21531:SF0">
    <property type="entry name" value="PROTEIN LTV1 HOMOLOG"/>
    <property type="match status" value="1"/>
</dbReference>
<reference evidence="3 4" key="1">
    <citation type="submission" date="2016-07" db="EMBL/GenBank/DDBJ databases">
        <authorList>
            <consortium name="Pathogen Informatics"/>
        </authorList>
    </citation>
    <scope>NUCLEOTIDE SEQUENCE [LARGE SCALE GENOMIC DNA]</scope>
</reference>
<feature type="compositionally biased region" description="Low complexity" evidence="2">
    <location>
        <begin position="480"/>
        <end position="500"/>
    </location>
</feature>
<feature type="compositionally biased region" description="Basic residues" evidence="2">
    <location>
        <begin position="425"/>
        <end position="435"/>
    </location>
</feature>
<dbReference type="VEuPathDB" id="PlasmoDB:PVP01_0410500"/>
<dbReference type="GO" id="GO:0005634">
    <property type="term" value="C:nucleus"/>
    <property type="evidence" value="ECO:0007669"/>
    <property type="project" value="TreeGrafter"/>
</dbReference>
<dbReference type="GO" id="GO:0005829">
    <property type="term" value="C:cytosol"/>
    <property type="evidence" value="ECO:0007669"/>
    <property type="project" value="TreeGrafter"/>
</dbReference>
<feature type="compositionally biased region" description="Basic and acidic residues" evidence="2">
    <location>
        <begin position="576"/>
        <end position="596"/>
    </location>
</feature>
<feature type="compositionally biased region" description="Gly residues" evidence="2">
    <location>
        <begin position="329"/>
        <end position="339"/>
    </location>
</feature>
<evidence type="ECO:0000256" key="2">
    <source>
        <dbReference type="SAM" id="MobiDB-lite"/>
    </source>
</evidence>
<evidence type="ECO:0008006" key="5">
    <source>
        <dbReference type="Google" id="ProtNLM"/>
    </source>
</evidence>
<feature type="region of interest" description="Disordered" evidence="2">
    <location>
        <begin position="156"/>
        <end position="179"/>
    </location>
</feature>
<evidence type="ECO:0000313" key="4">
    <source>
        <dbReference type="Proteomes" id="UP000196402"/>
    </source>
</evidence>
<feature type="compositionally biased region" description="Basic and acidic residues" evidence="2">
    <location>
        <begin position="362"/>
        <end position="404"/>
    </location>
</feature>
<accession>A0A1G4GSN0</accession>
<feature type="region of interest" description="Disordered" evidence="2">
    <location>
        <begin position="295"/>
        <end position="404"/>
    </location>
</feature>
<sequence>MKGGSSGRAERRGGGCRVKKVTFREPPVVCEFSENEKHEFEESSCGEGADAKTLLDETELSSLMESFDPVSFGIKEKLSESEKKILIREIYGRSGANGAFSTSVSNRKKDKKGITLREEDPVEEQPGEIGGELTSYASRQNGGSQLWEYSYYNASETSNKTGKKKKKKKKKKRKGAKEEDPMAYLDGDCYFPNDGYNYEQHLKSISPKFVSAKSKGENNIFEVKPTDEEERELFKTFEEDNYEELNDNFVYEAQDVSGEDKLDVSKDLIWGTSDWSFPIGGASITYLAADRGRLNQLGDSEDGDTTDGGVGDAEGEAAPLPGNHHLRSGSGGGGSGGGRGDPDENGYVIFDEGTHPSNSTCEKGKRKEAKAGKSDPKEGKSDPKEGKSDPKEGKSDPDALKLSDLVKLEMQKVDSKNLNEIKSIVVKKKKKKKNRTANSADNTLVHVNVEDKIKILQILNSQEEEEGHRGKGDGEENSHSDASGEFLFSSSSDESSSSLSYDCETILTTKTNTTNHPCKLVIPKKVPTPSSASPLINPLPHGSANARRRDREKEKAGEEAKLESYLVLENINTTRSKNETPEEKRERKKSVKEAQRLNRKLKKENALLMKSEKKMMNKKSNPFDIRDNVKYIKL</sequence>
<dbReference type="VEuPathDB" id="PlasmoDB:PVW1_040016700"/>
<dbReference type="eggNOG" id="ENOG502S6UB">
    <property type="taxonomic scope" value="Eukaryota"/>
</dbReference>